<feature type="region of interest" description="Disordered" evidence="1">
    <location>
        <begin position="1"/>
        <end position="27"/>
    </location>
</feature>
<name>A0A1Y3BFL6_EURMA</name>
<reference evidence="2 3" key="1">
    <citation type="submission" date="2017-03" db="EMBL/GenBank/DDBJ databases">
        <title>Genome Survey of Euroglyphus maynei.</title>
        <authorList>
            <person name="Arlian L.G."/>
            <person name="Morgan M.S."/>
            <person name="Rider S.D."/>
        </authorList>
    </citation>
    <scope>NUCLEOTIDE SEQUENCE [LARGE SCALE GENOMIC DNA]</scope>
    <source>
        <strain evidence="2">Arlian Lab</strain>
        <tissue evidence="2">Whole body</tissue>
    </source>
</reference>
<evidence type="ECO:0000313" key="3">
    <source>
        <dbReference type="Proteomes" id="UP000194236"/>
    </source>
</evidence>
<organism evidence="2 3">
    <name type="scientific">Euroglyphus maynei</name>
    <name type="common">Mayne's house dust mite</name>
    <dbReference type="NCBI Taxonomy" id="6958"/>
    <lineage>
        <taxon>Eukaryota</taxon>
        <taxon>Metazoa</taxon>
        <taxon>Ecdysozoa</taxon>
        <taxon>Arthropoda</taxon>
        <taxon>Chelicerata</taxon>
        <taxon>Arachnida</taxon>
        <taxon>Acari</taxon>
        <taxon>Acariformes</taxon>
        <taxon>Sarcoptiformes</taxon>
        <taxon>Astigmata</taxon>
        <taxon>Psoroptidia</taxon>
        <taxon>Analgoidea</taxon>
        <taxon>Pyroglyphidae</taxon>
        <taxon>Pyroglyphinae</taxon>
        <taxon>Euroglyphus</taxon>
    </lineage>
</organism>
<dbReference type="AlphaFoldDB" id="A0A1Y3BFL6"/>
<proteinExistence type="predicted"/>
<sequence length="144" mass="15507">MNFASVRLTKSESSDRGIEDSTNPKGSLIVSSQSQIVQISNYGQYLKKRGINMNDEETMHNTSSNLVTPKNVLCLLQNSINQPSSTPTSSLNQNEPSVAVTSMSNKAITAVGQISDSSINVNNVDHTKSLIIEKGFVHPKGDAV</sequence>
<keyword evidence="3" id="KW-1185">Reference proteome</keyword>
<protein>
    <submittedName>
        <fullName evidence="2">Uncharacterized protein</fullName>
    </submittedName>
</protein>
<accession>A0A1Y3BFL6</accession>
<gene>
    <name evidence="2" type="ORF">BLA29_000620</name>
</gene>
<evidence type="ECO:0000256" key="1">
    <source>
        <dbReference type="SAM" id="MobiDB-lite"/>
    </source>
</evidence>
<feature type="compositionally biased region" description="Basic and acidic residues" evidence="1">
    <location>
        <begin position="9"/>
        <end position="19"/>
    </location>
</feature>
<comment type="caution">
    <text evidence="2">The sequence shown here is derived from an EMBL/GenBank/DDBJ whole genome shotgun (WGS) entry which is preliminary data.</text>
</comment>
<evidence type="ECO:0000313" key="2">
    <source>
        <dbReference type="EMBL" id="OTF77975.1"/>
    </source>
</evidence>
<dbReference type="EMBL" id="MUJZ01030093">
    <property type="protein sequence ID" value="OTF77975.1"/>
    <property type="molecule type" value="Genomic_DNA"/>
</dbReference>
<dbReference type="Proteomes" id="UP000194236">
    <property type="component" value="Unassembled WGS sequence"/>
</dbReference>